<evidence type="ECO:0000313" key="2">
    <source>
        <dbReference type="Proteomes" id="UP001157502"/>
    </source>
</evidence>
<proteinExistence type="predicted"/>
<evidence type="ECO:0000313" key="1">
    <source>
        <dbReference type="EMBL" id="KAJ7990059.1"/>
    </source>
</evidence>
<comment type="caution">
    <text evidence="1">The sequence shown here is derived from an EMBL/GenBank/DDBJ whole genome shotgun (WGS) entry which is preliminary data.</text>
</comment>
<organism evidence="1 2">
    <name type="scientific">Dallia pectoralis</name>
    <name type="common">Alaska blackfish</name>
    <dbReference type="NCBI Taxonomy" id="75939"/>
    <lineage>
        <taxon>Eukaryota</taxon>
        <taxon>Metazoa</taxon>
        <taxon>Chordata</taxon>
        <taxon>Craniata</taxon>
        <taxon>Vertebrata</taxon>
        <taxon>Euteleostomi</taxon>
        <taxon>Actinopterygii</taxon>
        <taxon>Neopterygii</taxon>
        <taxon>Teleostei</taxon>
        <taxon>Protacanthopterygii</taxon>
        <taxon>Esociformes</taxon>
        <taxon>Umbridae</taxon>
        <taxon>Dallia</taxon>
    </lineage>
</organism>
<reference evidence="1" key="1">
    <citation type="submission" date="2021-05" db="EMBL/GenBank/DDBJ databases">
        <authorList>
            <person name="Pan Q."/>
            <person name="Jouanno E."/>
            <person name="Zahm M."/>
            <person name="Klopp C."/>
            <person name="Cabau C."/>
            <person name="Louis A."/>
            <person name="Berthelot C."/>
            <person name="Parey E."/>
            <person name="Roest Crollius H."/>
            <person name="Montfort J."/>
            <person name="Robinson-Rechavi M."/>
            <person name="Bouchez O."/>
            <person name="Lampietro C."/>
            <person name="Lopez Roques C."/>
            <person name="Donnadieu C."/>
            <person name="Postlethwait J."/>
            <person name="Bobe J."/>
            <person name="Dillon D."/>
            <person name="Chandos A."/>
            <person name="von Hippel F."/>
            <person name="Guiguen Y."/>
        </authorList>
    </citation>
    <scope>NUCLEOTIDE SEQUENCE</scope>
    <source>
        <strain evidence="1">YG-Jan2019</strain>
    </source>
</reference>
<dbReference type="Proteomes" id="UP001157502">
    <property type="component" value="Chromosome 29"/>
</dbReference>
<sequence length="1638" mass="181252">MTSTNMFSGLDNGAKPSSRVLRPPGGGSSNLFGGYEEDSTASRRPHKMASNLFSPPEPQEPQGVTKRTNPPGGKSSGIFDSPEVTSQQRKPVPPGGNASNIFGKPESTSPCVKAHSNKPQDNIAVGESATPKPEPPVSISTPQPKESPSEEVKEKLPSPPPTPTKAMPESLPAPLVQKPEASLSELSLKDHEPHLGPRPRSHNKVLNPPGGKSRCKVQHDSREQRHLGRVSITTIDMISTVCSLQSMQHDVSRSHFVKMMELDEVVYQDDYGSVSVMSERVSGLANSIYREFERLIRSYDEEVVKELMPLVVNVLENLDSVLTENQEHEVELELLKEDNEQLITQYEREKALRKQAEEKFIEFEDVLEAEKKDLQSHVEILELHGKQLELKTKNYSDQITRLEERESDMKKEYNALHQRHTEMIQTYMEHLERSKMQQAGNQSEGPGSGRTKTDRPPSLNSYPNGEGIGMEDGSESDSVAATPSSTGSKSNTPTSSVPSASVTPLNEVSFELVHPGSRGQKNGKRFSRNMEVQVSQETRNVSIGMGSSDEWSEFQEIIDSTPEIDMCVDPRIYGGGNSPSQGIVNEAFGINTDSLYHEIKDAKSDIIGDVDAGAELLGEFSVRDDFFGMGKEVENLLTENKQLLETKNALNIVKNDLIAKVDELSGEHEVLREELEALRSAKNKVDAKVKELEEELKRLRAEALTLGASQDSKDEVGDDYSSPMVDGDVTMTQRRRFTRVEMARVLMERNQYKERLMELQEAVRWTEMIRASRESPQMQEKKKSTIWQFFARLFSSSASPPPVKRPYYSVNIHYKSPSPAGFPQRRSHTMCQISTSNRTLEFFPEDDSALSARREQRREQYRQVREHMRRDDGIMQACGWSVPPRFKQTGAQLDNALEGPVKKQQTNEKEDNRMKNVPVPVYCRPLVEKDPNRKLWCAAGVDLTGWKVCNQEGISAKAAHHCSTDPLAIEGGGDNQSNHSSPEKRKSKELYETDSISSRVWILTSTHSASKVVIIDANQPGSLVDQFNVCNAHVLCISSVPAASDSDYPAGEIMLDTGGGGEETGGVEGMLAGITLVGCATNCSVVRSNCSSRTDTPIMDRGQAPVAPPISAKLHPAQSAEEATEATEVAEPIVSLSDGPSGPPGPFMEHVFTDPQPRIVDAGQYDRCAVQSKESNSPPQETEEGSEDSKAGTSISPTMWLGAQNGWLYVHSAVANWKKCLHSIKLKDSVLSLVHVKGRVLVALADGTLAIFHRSEDGQWDLSNYHLMDLGRPHHSIRCMAVVHDKVWCGYKNKIHVIQPKSMQIEKSFDAHPRRESQVRQLAWIGDGVWVSIRLDSTLRLYHALTHQHLQDVDIEPYVSKMLGTGKLGFSFVRITALLIGGNRLWVGTGNGVVISIPLTETVVLHRGQLLGLRANKVSPTSSGGVAGGVIHVYADDNPEKSSGSFIPYCSMAQAQLCFHGHRDAVKFFVSVPGNVLATLNGSVLDSPSEGQGSSGPPEVEAQSVQNVLVLSGGEGYIDFRIGDGEDDETEEGEEPGVAPQIKPAVCKAERSHIIVWQWPPIYTQWPPIYTQWPPIYTQWPPIYTQWPPIYTQWPPIYTQYPPIFYTQWVCGKIGSSANPPSPVFWRWARIMARSRGG</sequence>
<keyword evidence="2" id="KW-1185">Reference proteome</keyword>
<protein>
    <submittedName>
        <fullName evidence="1">Uncharacterized protein</fullName>
    </submittedName>
</protein>
<dbReference type="EMBL" id="CM055756">
    <property type="protein sequence ID" value="KAJ7990059.1"/>
    <property type="molecule type" value="Genomic_DNA"/>
</dbReference>
<accession>A0ACC2FFD9</accession>
<name>A0ACC2FFD9_DALPE</name>
<gene>
    <name evidence="1" type="ORF">DPEC_G00310920</name>
</gene>